<accession>A0ABU2TF52</accession>
<name>A0ABU2TF52_9ACTN</name>
<dbReference type="EMBL" id="JAVRFE010000047">
    <property type="protein sequence ID" value="MDT0459573.1"/>
    <property type="molecule type" value="Genomic_DNA"/>
</dbReference>
<feature type="compositionally biased region" description="Acidic residues" evidence="1">
    <location>
        <begin position="45"/>
        <end position="54"/>
    </location>
</feature>
<evidence type="ECO:0000313" key="3">
    <source>
        <dbReference type="Proteomes" id="UP001180551"/>
    </source>
</evidence>
<dbReference type="RefSeq" id="WP_311626590.1">
    <property type="nucleotide sequence ID" value="NZ_JAVRFE010000047.1"/>
</dbReference>
<protein>
    <submittedName>
        <fullName evidence="2">Uncharacterized protein</fullName>
    </submittedName>
</protein>
<evidence type="ECO:0000256" key="1">
    <source>
        <dbReference type="SAM" id="MobiDB-lite"/>
    </source>
</evidence>
<gene>
    <name evidence="2" type="ORF">RM550_28315</name>
</gene>
<proteinExistence type="predicted"/>
<feature type="region of interest" description="Disordered" evidence="1">
    <location>
        <begin position="32"/>
        <end position="54"/>
    </location>
</feature>
<dbReference type="Proteomes" id="UP001180551">
    <property type="component" value="Unassembled WGS sequence"/>
</dbReference>
<comment type="caution">
    <text evidence="2">The sequence shown here is derived from an EMBL/GenBank/DDBJ whole genome shotgun (WGS) entry which is preliminary data.</text>
</comment>
<sequence>MSFCTTSIMTRCLCSATNVLGRYSFTANVPASGSLRPLRDPDAAGLDDDDGAAD</sequence>
<organism evidence="2 3">
    <name type="scientific">Streptomyces mooreae</name>
    <dbReference type="NCBI Taxonomy" id="3075523"/>
    <lineage>
        <taxon>Bacteria</taxon>
        <taxon>Bacillati</taxon>
        <taxon>Actinomycetota</taxon>
        <taxon>Actinomycetes</taxon>
        <taxon>Kitasatosporales</taxon>
        <taxon>Streptomycetaceae</taxon>
        <taxon>Streptomyces</taxon>
    </lineage>
</organism>
<evidence type="ECO:0000313" key="2">
    <source>
        <dbReference type="EMBL" id="MDT0459573.1"/>
    </source>
</evidence>
<reference evidence="2" key="1">
    <citation type="submission" date="2024-05" db="EMBL/GenBank/DDBJ databases">
        <title>30 novel species of actinomycetes from the DSMZ collection.</title>
        <authorList>
            <person name="Nouioui I."/>
        </authorList>
    </citation>
    <scope>NUCLEOTIDE SEQUENCE</scope>
    <source>
        <strain evidence="2">DSM 41527</strain>
    </source>
</reference>
<keyword evidence="3" id="KW-1185">Reference proteome</keyword>